<feature type="compositionally biased region" description="Pro residues" evidence="4">
    <location>
        <begin position="789"/>
        <end position="800"/>
    </location>
</feature>
<feature type="compositionally biased region" description="Polar residues" evidence="4">
    <location>
        <begin position="759"/>
        <end position="773"/>
    </location>
</feature>
<feature type="compositionally biased region" description="Low complexity" evidence="4">
    <location>
        <begin position="506"/>
        <end position="523"/>
    </location>
</feature>
<dbReference type="EMBL" id="JBANRG010000031">
    <property type="protein sequence ID" value="KAK7451194.1"/>
    <property type="molecule type" value="Genomic_DNA"/>
</dbReference>
<feature type="compositionally biased region" description="Polar residues" evidence="4">
    <location>
        <begin position="1016"/>
        <end position="1027"/>
    </location>
</feature>
<dbReference type="Pfam" id="PF10033">
    <property type="entry name" value="ATG13"/>
    <property type="match status" value="1"/>
</dbReference>
<evidence type="ECO:0000256" key="3">
    <source>
        <dbReference type="RuleBase" id="RU361214"/>
    </source>
</evidence>
<feature type="region of interest" description="Disordered" evidence="4">
    <location>
        <begin position="856"/>
        <end position="906"/>
    </location>
</feature>
<dbReference type="Proteomes" id="UP001498398">
    <property type="component" value="Unassembled WGS sequence"/>
</dbReference>
<feature type="region of interest" description="Disordered" evidence="4">
    <location>
        <begin position="924"/>
        <end position="943"/>
    </location>
</feature>
<evidence type="ECO:0000313" key="7">
    <source>
        <dbReference type="Proteomes" id="UP001498398"/>
    </source>
</evidence>
<feature type="domain" description="Autophagy-related protein 13 N-terminal" evidence="5">
    <location>
        <begin position="14"/>
        <end position="229"/>
    </location>
</feature>
<feature type="compositionally biased region" description="Low complexity" evidence="4">
    <location>
        <begin position="333"/>
        <end position="361"/>
    </location>
</feature>
<feature type="compositionally biased region" description="Low complexity" evidence="4">
    <location>
        <begin position="599"/>
        <end position="620"/>
    </location>
</feature>
<feature type="region of interest" description="Disordered" evidence="4">
    <location>
        <begin position="984"/>
        <end position="1173"/>
    </location>
</feature>
<evidence type="ECO:0000259" key="5">
    <source>
        <dbReference type="Pfam" id="PF10033"/>
    </source>
</evidence>
<dbReference type="InterPro" id="IPR018731">
    <property type="entry name" value="Atg13_N"/>
</dbReference>
<feature type="compositionally biased region" description="Polar residues" evidence="4">
    <location>
        <begin position="476"/>
        <end position="487"/>
    </location>
</feature>
<protein>
    <recommendedName>
        <fullName evidence="3">Autophagy-related protein 13</fullName>
    </recommendedName>
</protein>
<comment type="caution">
    <text evidence="6">The sequence shown here is derived from an EMBL/GenBank/DDBJ whole genome shotgun (WGS) entry which is preliminary data.</text>
</comment>
<feature type="compositionally biased region" description="Basic and acidic residues" evidence="4">
    <location>
        <begin position="621"/>
        <end position="638"/>
    </location>
</feature>
<evidence type="ECO:0000256" key="4">
    <source>
        <dbReference type="SAM" id="MobiDB-lite"/>
    </source>
</evidence>
<dbReference type="Gene3D" id="3.30.900.10">
    <property type="entry name" value="HORMA domain"/>
    <property type="match status" value="1"/>
</dbReference>
<proteinExistence type="inferred from homology"/>
<feature type="compositionally biased region" description="Low complexity" evidence="4">
    <location>
        <begin position="801"/>
        <end position="831"/>
    </location>
</feature>
<dbReference type="PANTHER" id="PTHR13430">
    <property type="match status" value="1"/>
</dbReference>
<feature type="compositionally biased region" description="Low complexity" evidence="4">
    <location>
        <begin position="1066"/>
        <end position="1103"/>
    </location>
</feature>
<feature type="compositionally biased region" description="Low complexity" evidence="4">
    <location>
        <begin position="1128"/>
        <end position="1138"/>
    </location>
</feature>
<evidence type="ECO:0000256" key="1">
    <source>
        <dbReference type="ARBA" id="ARBA00005246"/>
    </source>
</evidence>
<evidence type="ECO:0000313" key="6">
    <source>
        <dbReference type="EMBL" id="KAK7451194.1"/>
    </source>
</evidence>
<keyword evidence="2 3" id="KW-0072">Autophagy</keyword>
<feature type="compositionally biased region" description="Low complexity" evidence="4">
    <location>
        <begin position="775"/>
        <end position="788"/>
    </location>
</feature>
<dbReference type="InterPro" id="IPR036570">
    <property type="entry name" value="HORMA_dom_sf"/>
</dbReference>
<name>A0ABR1J8S6_9AGAR</name>
<sequence length="1173" mass="119849">MSNDTQKADQIAFHFYTKLFYVVNHARATEEPGSTSKVDKWFNLETPDSDLFTKDSRDRWKSISSLPSIPPLEIQVLLTIPDLNANKVLVHLPSPESTTRTHVEPTPRYVLLEKWVLEFQRGSRGPDESDSSVALPTIYKNGIPLFRSLFSLLRILPAWRVAKRLKRRGIGSGSGMSILLRVVEADEEADVKDILGFGGASSFRTSTHTFPSIPHPLGTLNLSSTYLLHPVFRIDEKESLFSSGFREKEREELERESERNRGLDFVPTLVKNQQRDSFISTQSGSIGVGGGAGPSVPRSPPRDIPRYHQYQQSLQGRLGREDAESIAERFVLPSSSSTSSSSHAPTTSTATRAPRTRTTSTLSNMSVSPPRDITTTTSTSRPGSISSRPAFPALLPPSSSSSSFSRSPPRTNAPLPLPLQRSPPRTNMPLPPLHPVSMPVTRAPSTVGGGTGLGLIIGEGQSQTGGQLARLRKESQGPTTRSDSVVPTISGLGLSGTGVSFPTLPPSSTSSTSLSSSPRSRPPMSVNPFKSVTLLESKAAGSGSGSGTTTGTATAAGTAGTAGAGGLSLLRTQGGLGLGSPVSPIGRPGSPSTGGGGSPRSVSYAYGSTTGAGAGISTSAGDRDREGELAERDRRRTSTESTGLAPGPGSSVGSTGGGIAIPNTRKRYSSSFGHRYASAASGASGSPASTGTGAGQQVQAPGQGQGGSIGSDGSGGGVGVVPGSLGRGGGQVTVGRSGSLRSLRSTEERHGEEGGAGSVRSTHPLSQETTHTHPLSRPSSNPASSRPSSRPPPSHSPSLPPISTTSRPGSASPSRPSSRASLNAPRSASASFLSTRTDDDDISKFVMDIDRSMRRPLVGRDSGSGVGSPAGMIGPSTGGRVPLGAAGGMGHRRGYSESEAGAGAGHGYREYREETMVASPEGIMTTTSPTAAAPSSGTTTTATTATAAAVTAASPPGSTPMLTSQSEVDEKLRRMNEAFLASLEGLGSGMGSMRTRRNEGSSSGGGGDSPTSTRSARSQGSTSSGASTVRAMGSTQGTITGVTNTGTSGNTRPRIPSLLSGGGGDPSYAYGPSSGSGRGSPLTPQSQSQSQSQMASGTSSALGSGSGSGGSSGQGSQEVIGRLELGPSSAGSSSVGVTTGQGQGQSQGSGLREELIPGTGLVSRRSQFGHGGI</sequence>
<dbReference type="PANTHER" id="PTHR13430:SF4">
    <property type="entry name" value="AUTOPHAGY-RELATED PROTEIN 13"/>
    <property type="match status" value="1"/>
</dbReference>
<feature type="compositionally biased region" description="Gly residues" evidence="4">
    <location>
        <begin position="1104"/>
        <end position="1113"/>
    </location>
</feature>
<feature type="region of interest" description="Disordered" evidence="4">
    <location>
        <begin position="459"/>
        <end position="527"/>
    </location>
</feature>
<feature type="compositionally biased region" description="Low complexity" evidence="4">
    <location>
        <begin position="677"/>
        <end position="702"/>
    </location>
</feature>
<comment type="similarity">
    <text evidence="1 3">Belongs to the ATG13 family. Fungi subfamily.</text>
</comment>
<feature type="region of interest" description="Disordered" evidence="4">
    <location>
        <begin position="578"/>
        <end position="842"/>
    </location>
</feature>
<organism evidence="6 7">
    <name type="scientific">Marasmiellus scandens</name>
    <dbReference type="NCBI Taxonomy" id="2682957"/>
    <lineage>
        <taxon>Eukaryota</taxon>
        <taxon>Fungi</taxon>
        <taxon>Dikarya</taxon>
        <taxon>Basidiomycota</taxon>
        <taxon>Agaricomycotina</taxon>
        <taxon>Agaricomycetes</taxon>
        <taxon>Agaricomycetidae</taxon>
        <taxon>Agaricales</taxon>
        <taxon>Marasmiineae</taxon>
        <taxon>Omphalotaceae</taxon>
        <taxon>Marasmiellus</taxon>
    </lineage>
</organism>
<feature type="region of interest" description="Disordered" evidence="4">
    <location>
        <begin position="331"/>
        <end position="433"/>
    </location>
</feature>
<feature type="compositionally biased region" description="Low complexity" evidence="4">
    <location>
        <begin position="925"/>
        <end position="943"/>
    </location>
</feature>
<feature type="region of interest" description="Disordered" evidence="4">
    <location>
        <begin position="274"/>
        <end position="305"/>
    </location>
</feature>
<feature type="compositionally biased region" description="Basic and acidic residues" evidence="4">
    <location>
        <begin position="744"/>
        <end position="753"/>
    </location>
</feature>
<feature type="compositionally biased region" description="Low complexity" evidence="4">
    <location>
        <begin position="639"/>
        <end position="653"/>
    </location>
</feature>
<reference evidence="6 7" key="1">
    <citation type="submission" date="2024-01" db="EMBL/GenBank/DDBJ databases">
        <title>A draft genome for the cacao thread blight pathogen Marasmiellus scandens.</title>
        <authorList>
            <person name="Baruah I.K."/>
            <person name="Leung J."/>
            <person name="Bukari Y."/>
            <person name="Amoako-Attah I."/>
            <person name="Meinhardt L.W."/>
            <person name="Bailey B.A."/>
            <person name="Cohen S.P."/>
        </authorList>
    </citation>
    <scope>NUCLEOTIDE SEQUENCE [LARGE SCALE GENOMIC DNA]</scope>
    <source>
        <strain evidence="6 7">GH-19</strain>
    </source>
</reference>
<feature type="compositionally biased region" description="Gly residues" evidence="4">
    <location>
        <begin position="703"/>
        <end position="732"/>
    </location>
</feature>
<feature type="compositionally biased region" description="Polar residues" evidence="4">
    <location>
        <begin position="362"/>
        <end position="385"/>
    </location>
</feature>
<keyword evidence="7" id="KW-1185">Reference proteome</keyword>
<feature type="compositionally biased region" description="Low complexity" evidence="4">
    <location>
        <begin position="1034"/>
        <end position="1051"/>
    </location>
</feature>
<accession>A0ABR1J8S6</accession>
<dbReference type="InterPro" id="IPR040182">
    <property type="entry name" value="ATG13"/>
</dbReference>
<evidence type="ECO:0000256" key="2">
    <source>
        <dbReference type="ARBA" id="ARBA00023006"/>
    </source>
</evidence>
<gene>
    <name evidence="6" type="primary">ATG13</name>
    <name evidence="6" type="ORF">VKT23_012526</name>
</gene>
<feature type="compositionally biased region" description="Low complexity" evidence="4">
    <location>
        <begin position="386"/>
        <end position="409"/>
    </location>
</feature>